<accession>A0A107F9S4</accession>
<evidence type="ECO:0000313" key="1">
    <source>
        <dbReference type="EMBL" id="KWE03147.1"/>
    </source>
</evidence>
<dbReference type="Pfam" id="PF11731">
    <property type="entry name" value="Cdd1"/>
    <property type="match status" value="1"/>
</dbReference>
<reference evidence="1 2" key="1">
    <citation type="submission" date="2015-11" db="EMBL/GenBank/DDBJ databases">
        <title>Expanding the genomic diversity of Burkholderia species for the development of highly accurate diagnostics.</title>
        <authorList>
            <person name="Sahl J."/>
            <person name="Keim P."/>
            <person name="Wagner D."/>
        </authorList>
    </citation>
    <scope>NUCLEOTIDE SEQUENCE [LARGE SCALE GENOMIC DNA]</scope>
    <source>
        <strain evidence="1 2">MSMB2167WGS</strain>
    </source>
</reference>
<comment type="caution">
    <text evidence="1">The sequence shown here is derived from an EMBL/GenBank/DDBJ whole genome shotgun (WGS) entry which is preliminary data.</text>
</comment>
<dbReference type="EMBL" id="LPIX01000057">
    <property type="protein sequence ID" value="KWE03147.1"/>
    <property type="molecule type" value="Genomic_DNA"/>
</dbReference>
<dbReference type="Proteomes" id="UP000062998">
    <property type="component" value="Unassembled WGS sequence"/>
</dbReference>
<organism evidence="1 2">
    <name type="scientific">Burkholderia ubonensis</name>
    <dbReference type="NCBI Taxonomy" id="101571"/>
    <lineage>
        <taxon>Bacteria</taxon>
        <taxon>Pseudomonadati</taxon>
        <taxon>Pseudomonadota</taxon>
        <taxon>Betaproteobacteria</taxon>
        <taxon>Burkholderiales</taxon>
        <taxon>Burkholderiaceae</taxon>
        <taxon>Burkholderia</taxon>
        <taxon>Burkholderia cepacia complex</taxon>
    </lineage>
</organism>
<proteinExistence type="predicted"/>
<protein>
    <recommendedName>
        <fullName evidence="3">Mitomycin resistance protein</fullName>
    </recommendedName>
</protein>
<dbReference type="RefSeq" id="WP_060325076.1">
    <property type="nucleotide sequence ID" value="NZ_LPIU01000016.1"/>
</dbReference>
<sequence>MNPAKVDRARVVKLTDLPNIGPASAADLVLIGIGHPADLVGRCPFCLYDELCMRTATRHDPCVIDVFISVTQFMAGGPPEPWWAFSDARKRVMSGASPAACDTPAGRPCAVCGRRPA</sequence>
<evidence type="ECO:0000313" key="2">
    <source>
        <dbReference type="Proteomes" id="UP000062998"/>
    </source>
</evidence>
<evidence type="ECO:0008006" key="3">
    <source>
        <dbReference type="Google" id="ProtNLM"/>
    </source>
</evidence>
<dbReference type="InterPro" id="IPR021725">
    <property type="entry name" value="Cdd1"/>
</dbReference>
<gene>
    <name evidence="1" type="ORF">WL73_15420</name>
</gene>
<name>A0A107F9S4_9BURK</name>
<dbReference type="OrthoDB" id="7173324at2"/>
<dbReference type="AlphaFoldDB" id="A0A107F9S4"/>